<accession>A0A0W8E2D7</accession>
<name>A0A0W8E2D7_9ZZZZ</name>
<evidence type="ECO:0000313" key="1">
    <source>
        <dbReference type="EMBL" id="KUG02609.1"/>
    </source>
</evidence>
<gene>
    <name evidence="1" type="ORF">ASZ90_019977</name>
</gene>
<dbReference type="AlphaFoldDB" id="A0A0W8E2D7"/>
<reference evidence="1" key="1">
    <citation type="journal article" date="2015" name="Proc. Natl. Acad. Sci. U.S.A.">
        <title>Networks of energetic and metabolic interactions define dynamics in microbial communities.</title>
        <authorList>
            <person name="Embree M."/>
            <person name="Liu J.K."/>
            <person name="Al-Bassam M.M."/>
            <person name="Zengler K."/>
        </authorList>
    </citation>
    <scope>NUCLEOTIDE SEQUENCE</scope>
</reference>
<proteinExistence type="predicted"/>
<organism evidence="1">
    <name type="scientific">hydrocarbon metagenome</name>
    <dbReference type="NCBI Taxonomy" id="938273"/>
    <lineage>
        <taxon>unclassified sequences</taxon>
        <taxon>metagenomes</taxon>
        <taxon>ecological metagenomes</taxon>
    </lineage>
</organism>
<comment type="caution">
    <text evidence="1">The sequence shown here is derived from an EMBL/GenBank/DDBJ whole genome shotgun (WGS) entry which is preliminary data.</text>
</comment>
<sequence length="277" mass="32077">MKAFLMYKDQDFDINQALPVNEQDLIQDLELTTLFNAMAQGDQFLFDVAKKVVLCGVSDLNIILYRQNILKDCIKNSPIVRDIYDIAVEAIESEKKHYYGLLKRYPEAILRRSIEVMQMFVVMLKKLKSISYEYDDKFESEGFTVFFSMLKKELGDDYIGSIENHLRDLKLRDGLVISATLGKGNKGTDYSLLKKPDKKQSWIQRIFAHKTPAYAYYISDRDESGFRALAELKNQGINLVANAFAQSNDHILCFFKMLRMELAFYVGCLNLHRILNQ</sequence>
<protein>
    <submittedName>
        <fullName evidence="1">Muts domain protein, family 4</fullName>
    </submittedName>
</protein>
<dbReference type="EMBL" id="LNQE01001916">
    <property type="protein sequence ID" value="KUG02609.1"/>
    <property type="molecule type" value="Genomic_DNA"/>
</dbReference>